<dbReference type="CDD" id="cd19499">
    <property type="entry name" value="RecA-like_ClpB_Hsp104-like"/>
    <property type="match status" value="1"/>
</dbReference>
<dbReference type="Pfam" id="PF07724">
    <property type="entry name" value="AAA_2"/>
    <property type="match status" value="1"/>
</dbReference>
<dbReference type="PRINTS" id="PR00300">
    <property type="entry name" value="CLPPROTEASEA"/>
</dbReference>
<reference evidence="4 5" key="1">
    <citation type="submission" date="2021-06" db="EMBL/GenBank/DDBJ databases">
        <title>Genome sequence of Babesia caballi.</title>
        <authorList>
            <person name="Yamagishi J."/>
            <person name="Kidaka T."/>
            <person name="Ochi A."/>
        </authorList>
    </citation>
    <scope>NUCLEOTIDE SEQUENCE [LARGE SCALE GENOMIC DNA]</scope>
    <source>
        <strain evidence="4">USDA-D6B2</strain>
    </source>
</reference>
<keyword evidence="4" id="KW-0933">Apicoplast</keyword>
<dbReference type="PANTHER" id="PTHR11638:SF18">
    <property type="entry name" value="HEAT SHOCK PROTEIN 104"/>
    <property type="match status" value="1"/>
</dbReference>
<organism evidence="4 5">
    <name type="scientific">Babesia caballi</name>
    <dbReference type="NCBI Taxonomy" id="5871"/>
    <lineage>
        <taxon>Eukaryota</taxon>
        <taxon>Sar</taxon>
        <taxon>Alveolata</taxon>
        <taxon>Apicomplexa</taxon>
        <taxon>Aconoidasida</taxon>
        <taxon>Piroplasmida</taxon>
        <taxon>Babesiidae</taxon>
        <taxon>Babesia</taxon>
    </lineage>
</organism>
<evidence type="ECO:0000313" key="5">
    <source>
        <dbReference type="Proteomes" id="UP001497744"/>
    </source>
</evidence>
<dbReference type="InterPro" id="IPR050130">
    <property type="entry name" value="ClpA_ClpB"/>
</dbReference>
<dbReference type="InterPro" id="IPR001270">
    <property type="entry name" value="ClpA/B"/>
</dbReference>
<keyword evidence="1" id="KW-0547">Nucleotide-binding</keyword>
<name>A0AAV4M3L8_BABCB</name>
<evidence type="ECO:0000256" key="2">
    <source>
        <dbReference type="ARBA" id="ARBA00022840"/>
    </source>
</evidence>
<dbReference type="Proteomes" id="UP001497744">
    <property type="component" value="Unassembled WGS sequence"/>
</dbReference>
<keyword evidence="2" id="KW-0067">ATP-binding</keyword>
<dbReference type="InterPro" id="IPR003959">
    <property type="entry name" value="ATPase_AAA_core"/>
</dbReference>
<comment type="caution">
    <text evidence="4">The sequence shown here is derived from an EMBL/GenBank/DDBJ whole genome shotgun (WGS) entry which is preliminary data.</text>
</comment>
<dbReference type="GO" id="GO:0005524">
    <property type="term" value="F:ATP binding"/>
    <property type="evidence" value="ECO:0007669"/>
    <property type="project" value="UniProtKB-KW"/>
</dbReference>
<feature type="domain" description="AAA+ ATPase" evidence="3">
    <location>
        <begin position="311"/>
        <end position="482"/>
    </location>
</feature>
<dbReference type="GO" id="GO:0005737">
    <property type="term" value="C:cytoplasm"/>
    <property type="evidence" value="ECO:0007669"/>
    <property type="project" value="TreeGrafter"/>
</dbReference>
<dbReference type="PANTHER" id="PTHR11638">
    <property type="entry name" value="ATP-DEPENDENT CLP PROTEASE"/>
    <property type="match status" value="1"/>
</dbReference>
<keyword evidence="4" id="KW-0934">Plastid</keyword>
<evidence type="ECO:0000313" key="4">
    <source>
        <dbReference type="EMBL" id="GIX66462.1"/>
    </source>
</evidence>
<dbReference type="Gene3D" id="3.40.50.300">
    <property type="entry name" value="P-loop containing nucleotide triphosphate hydrolases"/>
    <property type="match status" value="1"/>
</dbReference>
<dbReference type="AlphaFoldDB" id="A0AAV4M3L8"/>
<accession>A0AAV4M3L8</accession>
<evidence type="ECO:0000256" key="1">
    <source>
        <dbReference type="ARBA" id="ARBA00022741"/>
    </source>
</evidence>
<dbReference type="EMBL" id="BPLF01000008">
    <property type="protein sequence ID" value="GIX66462.1"/>
    <property type="molecule type" value="Genomic_DNA"/>
</dbReference>
<geneLocation type="apicoplast" evidence="4"/>
<dbReference type="GO" id="GO:0016887">
    <property type="term" value="F:ATP hydrolysis activity"/>
    <property type="evidence" value="ECO:0007669"/>
    <property type="project" value="InterPro"/>
</dbReference>
<dbReference type="SUPFAM" id="SSF52540">
    <property type="entry name" value="P-loop containing nucleoside triphosphate hydrolases"/>
    <property type="match status" value="1"/>
</dbReference>
<keyword evidence="5" id="KW-1185">Reference proteome</keyword>
<dbReference type="SMART" id="SM00382">
    <property type="entry name" value="AAA"/>
    <property type="match status" value="1"/>
</dbReference>
<dbReference type="InterPro" id="IPR003593">
    <property type="entry name" value="AAA+_ATPase"/>
</dbReference>
<dbReference type="InterPro" id="IPR027417">
    <property type="entry name" value="P-loop_NTPase"/>
</dbReference>
<sequence length="558" mass="65825">MFSKDYNNNYNNNISLNKLIYSSNKLNSKFVNYLNNIICLFNYNLQNDKVYLKNKIFFNYSHCIKSNSFYSYIYKNKNFNTTSYLYKKYKNNKYCSHKLKILFKYMLSLSYTIKKDLNYISNNKKYLFLIYNILRNNSVKILYNYKIKKLLYSAAIHIKNKKNIDKLKSKEQEKFIYTYFNYIINKIILKDIIYSMDKSYMTYSIYFGKTTINDINYYLYSFYIVNSRIPKIYKNNNCTIYACSNIEPSDKYILNIFNKNFILNKDINKSNKILIHTFYSTINKFIFGQNLITKKLTTYLHNFNKNSNVKPIGSFLLCGPSGTGKTELVKLITNYLYKSQNNLIQFDMSEYKEKHSLSRLIGSPPGYVGHEEGGNLINKINNYPESIILFDEIEKANKDIFSIFLQILDEGILTDSKGISCKFNKSLIFFTSNLGSKIFNSINKNEEFSVKYYNKVKSEINNNFKLEFINRINDILIFNPLSPVQLHPILVKYIHNNYSNKILISEFTKSLLSTVSYCPPQGSRFLTNNISRSVSNIDIIKKNKISLENNFIKYIILK</sequence>
<proteinExistence type="predicted"/>
<dbReference type="GO" id="GO:0034605">
    <property type="term" value="P:cellular response to heat"/>
    <property type="evidence" value="ECO:0007669"/>
    <property type="project" value="TreeGrafter"/>
</dbReference>
<protein>
    <recommendedName>
        <fullName evidence="3">AAA+ ATPase domain-containing protein</fullName>
    </recommendedName>
</protein>
<evidence type="ECO:0000259" key="3">
    <source>
        <dbReference type="SMART" id="SM00382"/>
    </source>
</evidence>
<gene>
    <name evidence="4" type="ORF">BcabD6B2_58990</name>
</gene>